<dbReference type="Proteomes" id="UP000076929">
    <property type="component" value="Chromosome"/>
</dbReference>
<accession>A0A172QWA0</accession>
<gene>
    <name evidence="1" type="ORF">ccrud_12765</name>
</gene>
<protein>
    <submittedName>
        <fullName evidence="1">Uncharacterized protein</fullName>
    </submittedName>
</protein>
<dbReference type="KEGG" id="ccjz:ccrud_12765"/>
<dbReference type="EMBL" id="CP015622">
    <property type="protein sequence ID" value="ANE04982.1"/>
    <property type="molecule type" value="Genomic_DNA"/>
</dbReference>
<reference evidence="1 2" key="1">
    <citation type="submission" date="2016-05" db="EMBL/GenBank/DDBJ databases">
        <title>Complete genome sequence of Corynebacterium crudilactis, a new Corynebacterium species isolated from raw cow's milk.</title>
        <authorList>
            <person name="Christian R."/>
            <person name="Zimmermann J."/>
            <person name="Lipski A."/>
            <person name="Kalinowski J."/>
        </authorList>
    </citation>
    <scope>NUCLEOTIDE SEQUENCE [LARGE SCALE GENOMIC DNA]</scope>
    <source>
        <strain evidence="1 2">JZ16</strain>
    </source>
</reference>
<sequence>MEPQEKLTVPKGLKHVLIEGTDGRFDSRFQLYRASFEEIVEETSASLFFAHRYHPWIAQDTQVYTGGPGDWTDKVSGDVGRGHFVVSETSNPAWCFAAPFIKESQAAMATIRPWQGRGVAKKPEAFSVKYDPWAPYIEVEYYDFRASSS</sequence>
<name>A0A172QWA0_9CORY</name>
<dbReference type="AlphaFoldDB" id="A0A172QWA0"/>
<keyword evidence="2" id="KW-1185">Reference proteome</keyword>
<organism evidence="1 2">
    <name type="scientific">Corynebacterium crudilactis</name>
    <dbReference type="NCBI Taxonomy" id="1652495"/>
    <lineage>
        <taxon>Bacteria</taxon>
        <taxon>Bacillati</taxon>
        <taxon>Actinomycetota</taxon>
        <taxon>Actinomycetes</taxon>
        <taxon>Mycobacteriales</taxon>
        <taxon>Corynebacteriaceae</taxon>
        <taxon>Corynebacterium</taxon>
    </lineage>
</organism>
<dbReference type="STRING" id="1652495.ccrud_12765"/>
<proteinExistence type="predicted"/>
<evidence type="ECO:0000313" key="2">
    <source>
        <dbReference type="Proteomes" id="UP000076929"/>
    </source>
</evidence>
<evidence type="ECO:0000313" key="1">
    <source>
        <dbReference type="EMBL" id="ANE04982.1"/>
    </source>
</evidence>